<reference evidence="1 2" key="1">
    <citation type="submission" date="2019-04" db="EMBL/GenBank/DDBJ databases">
        <title>Complete genome sequencing of Piscirickettsia salmonis strain Psal-009.</title>
        <authorList>
            <person name="Schober I."/>
            <person name="Bunk B."/>
            <person name="Sproer C."/>
            <person name="Carril G.P."/>
            <person name="Riedel T."/>
            <person name="Flores-Herrera P.A."/>
            <person name="Nourdin-Galindo G."/>
            <person name="Marshall S.H."/>
            <person name="Overmann J."/>
        </authorList>
    </citation>
    <scope>NUCLEOTIDE SEQUENCE [LARGE SCALE GENOMIC DNA]</scope>
    <source>
        <strain evidence="1 2">Psal-009</strain>
    </source>
</reference>
<dbReference type="EMBL" id="CP038908">
    <property type="protein sequence ID" value="QGO05771.1"/>
    <property type="molecule type" value="Genomic_DNA"/>
</dbReference>
<dbReference type="GeneID" id="66742723"/>
<dbReference type="AlphaFoldDB" id="A0A9Q6LTD2"/>
<evidence type="ECO:0000313" key="1">
    <source>
        <dbReference type="EMBL" id="QGO05771.1"/>
    </source>
</evidence>
<dbReference type="Proteomes" id="UP000422232">
    <property type="component" value="Chromosome"/>
</dbReference>
<dbReference type="RefSeq" id="WP_016210753.1">
    <property type="nucleotide sequence ID" value="NZ_CP012413.1"/>
</dbReference>
<evidence type="ECO:0000313" key="2">
    <source>
        <dbReference type="Proteomes" id="UP000422232"/>
    </source>
</evidence>
<gene>
    <name evidence="1" type="ORF">Psal009_01667</name>
</gene>
<name>A0A9Q6LTD2_PISSA</name>
<proteinExistence type="predicted"/>
<accession>A0A9Q6LTD2</accession>
<keyword evidence="2" id="KW-1185">Reference proteome</keyword>
<protein>
    <submittedName>
        <fullName evidence="1">Uncharacterized protein</fullName>
    </submittedName>
</protein>
<organism evidence="1 2">
    <name type="scientific">Piscirickettsia salmonis</name>
    <dbReference type="NCBI Taxonomy" id="1238"/>
    <lineage>
        <taxon>Bacteria</taxon>
        <taxon>Pseudomonadati</taxon>
        <taxon>Pseudomonadota</taxon>
        <taxon>Gammaproteobacteria</taxon>
        <taxon>Thiotrichales</taxon>
        <taxon>Piscirickettsiaceae</taxon>
        <taxon>Piscirickettsia</taxon>
    </lineage>
</organism>
<sequence length="105" mass="12098">MDETLYGERPAYYSASSPECFNQAKSQIISLLDKIIAENPAALSNKLTKLKNNLVKLKTIGKNYNQTDVISLLTNLKRRLESLYYFNRSLLKRLQECQFADLTFD</sequence>